<organism evidence="1 2">
    <name type="scientific">Paenarthrobacter ilicis</name>
    <dbReference type="NCBI Taxonomy" id="43665"/>
    <lineage>
        <taxon>Bacteria</taxon>
        <taxon>Bacillati</taxon>
        <taxon>Actinomycetota</taxon>
        <taxon>Actinomycetes</taxon>
        <taxon>Micrococcales</taxon>
        <taxon>Micrococcaceae</taxon>
        <taxon>Paenarthrobacter</taxon>
    </lineage>
</organism>
<reference evidence="1 2" key="1">
    <citation type="submission" date="2020-03" db="EMBL/GenBank/DDBJ databases">
        <title>Genomic Encyclopedia of Type Strains, Phase III (KMG-III): the genomes of soil and plant-associated and newly described type strains.</title>
        <authorList>
            <person name="Whitman W."/>
        </authorList>
    </citation>
    <scope>NUCLEOTIDE SEQUENCE [LARGE SCALE GENOMIC DNA]</scope>
    <source>
        <strain evidence="1 2">CECT 4207</strain>
    </source>
</reference>
<gene>
    <name evidence="1" type="ORF">FHR86_000220</name>
</gene>
<keyword evidence="2" id="KW-1185">Reference proteome</keyword>
<proteinExistence type="predicted"/>
<evidence type="ECO:0000313" key="1">
    <source>
        <dbReference type="EMBL" id="NII99921.1"/>
    </source>
</evidence>
<sequence>MAPVVTKDNKVAVERPEPKIRYQFTCTAADGSLIGKFSSLDEVWASTRYMYIADCQVAYVGTGPLVLTPEEAAAVNAAVAAGAPPGQAAELCLRIVRACTRTDHRTLAASLAAYGVPVVKGALTLAPLAPQAALFTRWLKTASPK</sequence>
<name>A0ABX0TBQ4_9MICC</name>
<accession>A0ABX0TBQ4</accession>
<evidence type="ECO:0000313" key="2">
    <source>
        <dbReference type="Proteomes" id="UP000802392"/>
    </source>
</evidence>
<dbReference type="EMBL" id="JAAOZD010000001">
    <property type="protein sequence ID" value="NII99921.1"/>
    <property type="molecule type" value="Genomic_DNA"/>
</dbReference>
<comment type="caution">
    <text evidence="1">The sequence shown here is derived from an EMBL/GenBank/DDBJ whole genome shotgun (WGS) entry which is preliminary data.</text>
</comment>
<dbReference type="RefSeq" id="WP_167263108.1">
    <property type="nucleotide sequence ID" value="NZ_BAAAVO010000002.1"/>
</dbReference>
<dbReference type="Proteomes" id="UP000802392">
    <property type="component" value="Unassembled WGS sequence"/>
</dbReference>
<protein>
    <submittedName>
        <fullName evidence="1">Uncharacterized protein</fullName>
    </submittedName>
</protein>